<dbReference type="AlphaFoldDB" id="E3MCI1"/>
<evidence type="ECO:0000313" key="3">
    <source>
        <dbReference type="Proteomes" id="UP000008281"/>
    </source>
</evidence>
<dbReference type="eggNOG" id="ENOG502TIDX">
    <property type="taxonomic scope" value="Eukaryota"/>
</dbReference>
<keyword evidence="1" id="KW-1133">Transmembrane helix</keyword>
<sequence>MTQTLHDKETKDDTGYYTPKNILNPAMFRLAEITRALSEVNIKIDQDKLLEDHRHPLNMKQLNNRESNHHSDVEKIETLDVENEARSKSKTGLIDIFKNNEDNIGRGLIFSLTVSIILLILMLVFWS</sequence>
<protein>
    <submittedName>
        <fullName evidence="2">Uncharacterized protein</fullName>
    </submittedName>
</protein>
<keyword evidence="1" id="KW-0472">Membrane</keyword>
<gene>
    <name evidence="2" type="ORF">CRE_20278</name>
</gene>
<evidence type="ECO:0000256" key="1">
    <source>
        <dbReference type="SAM" id="Phobius"/>
    </source>
</evidence>
<reference evidence="2" key="1">
    <citation type="submission" date="2007-07" db="EMBL/GenBank/DDBJ databases">
        <title>PCAP assembly of the Caenorhabditis remanei genome.</title>
        <authorList>
            <consortium name="The Caenorhabditis remanei Sequencing Consortium"/>
            <person name="Wilson R.K."/>
        </authorList>
    </citation>
    <scope>NUCLEOTIDE SEQUENCE [LARGE SCALE GENOMIC DNA]</scope>
    <source>
        <strain evidence="2">PB4641</strain>
    </source>
</reference>
<dbReference type="OrthoDB" id="5837567at2759"/>
<keyword evidence="1" id="KW-0812">Transmembrane</keyword>
<feature type="transmembrane region" description="Helical" evidence="1">
    <location>
        <begin position="107"/>
        <end position="126"/>
    </location>
</feature>
<name>E3MCI1_CAERE</name>
<dbReference type="EMBL" id="DS268435">
    <property type="protein sequence ID" value="EFO98594.1"/>
    <property type="molecule type" value="Genomic_DNA"/>
</dbReference>
<dbReference type="InParanoid" id="E3MCI1"/>
<keyword evidence="3" id="KW-1185">Reference proteome</keyword>
<dbReference type="OMA" id="DRRHTIN"/>
<proteinExistence type="predicted"/>
<evidence type="ECO:0000313" key="2">
    <source>
        <dbReference type="EMBL" id="EFO98594.1"/>
    </source>
</evidence>
<organism evidence="3">
    <name type="scientific">Caenorhabditis remanei</name>
    <name type="common">Caenorhabditis vulgaris</name>
    <dbReference type="NCBI Taxonomy" id="31234"/>
    <lineage>
        <taxon>Eukaryota</taxon>
        <taxon>Metazoa</taxon>
        <taxon>Ecdysozoa</taxon>
        <taxon>Nematoda</taxon>
        <taxon>Chromadorea</taxon>
        <taxon>Rhabditida</taxon>
        <taxon>Rhabditina</taxon>
        <taxon>Rhabditomorpha</taxon>
        <taxon>Rhabditoidea</taxon>
        <taxon>Rhabditidae</taxon>
        <taxon>Peloderinae</taxon>
        <taxon>Caenorhabditis</taxon>
    </lineage>
</organism>
<dbReference type="HOGENOM" id="CLU_1972548_0_0_1"/>
<dbReference type="FunCoup" id="E3MCI1">
    <property type="interactions" value="1321"/>
</dbReference>
<dbReference type="Proteomes" id="UP000008281">
    <property type="component" value="Unassembled WGS sequence"/>
</dbReference>
<accession>E3MCI1</accession>